<dbReference type="OrthoDB" id="9787779at2"/>
<dbReference type="PANTHER" id="PTHR46056">
    <property type="entry name" value="LONG-CHAIN-ALCOHOL OXIDASE"/>
    <property type="match status" value="1"/>
</dbReference>
<keyword evidence="8" id="KW-1185">Reference proteome</keyword>
<name>A0A1I5XXE6_9BACI</name>
<dbReference type="InterPro" id="IPR007867">
    <property type="entry name" value="GMC_OxRtase_C"/>
</dbReference>
<keyword evidence="2" id="KW-0285">Flavoprotein</keyword>
<dbReference type="SUPFAM" id="SSF51905">
    <property type="entry name" value="FAD/NAD(P)-binding domain"/>
    <property type="match status" value="1"/>
</dbReference>
<dbReference type="Pfam" id="PF00732">
    <property type="entry name" value="GMC_oxred_N"/>
    <property type="match status" value="1"/>
</dbReference>
<organism evidence="7 8">
    <name type="scientific">Psychrobacillus psychrotolerans</name>
    <dbReference type="NCBI Taxonomy" id="126156"/>
    <lineage>
        <taxon>Bacteria</taxon>
        <taxon>Bacillati</taxon>
        <taxon>Bacillota</taxon>
        <taxon>Bacilli</taxon>
        <taxon>Bacillales</taxon>
        <taxon>Bacillaceae</taxon>
        <taxon>Psychrobacillus</taxon>
    </lineage>
</organism>
<keyword evidence="4" id="KW-0560">Oxidoreductase</keyword>
<evidence type="ECO:0000256" key="3">
    <source>
        <dbReference type="ARBA" id="ARBA00022827"/>
    </source>
</evidence>
<proteinExistence type="inferred from homology"/>
<dbReference type="Proteomes" id="UP000198734">
    <property type="component" value="Unassembled WGS sequence"/>
</dbReference>
<evidence type="ECO:0000313" key="8">
    <source>
        <dbReference type="Proteomes" id="UP000198734"/>
    </source>
</evidence>
<comment type="similarity">
    <text evidence="1">Belongs to the GMC oxidoreductase family.</text>
</comment>
<feature type="domain" description="Glucose-methanol-choline oxidoreductase N-terminal" evidence="5">
    <location>
        <begin position="221"/>
        <end position="331"/>
    </location>
</feature>
<dbReference type="GO" id="GO:0050660">
    <property type="term" value="F:flavin adenine dinucleotide binding"/>
    <property type="evidence" value="ECO:0007669"/>
    <property type="project" value="InterPro"/>
</dbReference>
<evidence type="ECO:0000259" key="5">
    <source>
        <dbReference type="Pfam" id="PF00732"/>
    </source>
</evidence>
<feature type="domain" description="Glucose-methanol-choline oxidoreductase C-terminal" evidence="6">
    <location>
        <begin position="430"/>
        <end position="553"/>
    </location>
</feature>
<dbReference type="GO" id="GO:0016614">
    <property type="term" value="F:oxidoreductase activity, acting on CH-OH group of donors"/>
    <property type="evidence" value="ECO:0007669"/>
    <property type="project" value="InterPro"/>
</dbReference>
<dbReference type="EMBL" id="FOXU01000002">
    <property type="protein sequence ID" value="SFQ36623.1"/>
    <property type="molecule type" value="Genomic_DNA"/>
</dbReference>
<dbReference type="PANTHER" id="PTHR46056:SF12">
    <property type="entry name" value="LONG-CHAIN-ALCOHOL OXIDASE"/>
    <property type="match status" value="1"/>
</dbReference>
<evidence type="ECO:0000259" key="6">
    <source>
        <dbReference type="Pfam" id="PF05199"/>
    </source>
</evidence>
<dbReference type="Gene3D" id="3.50.50.60">
    <property type="entry name" value="FAD/NAD(P)-binding domain"/>
    <property type="match status" value="2"/>
</dbReference>
<dbReference type="RefSeq" id="WP_093536268.1">
    <property type="nucleotide sequence ID" value="NZ_CP183885.1"/>
</dbReference>
<dbReference type="AlphaFoldDB" id="A0A1I5XXE6"/>
<evidence type="ECO:0000256" key="1">
    <source>
        <dbReference type="ARBA" id="ARBA00010790"/>
    </source>
</evidence>
<evidence type="ECO:0000256" key="2">
    <source>
        <dbReference type="ARBA" id="ARBA00022630"/>
    </source>
</evidence>
<dbReference type="Pfam" id="PF05199">
    <property type="entry name" value="GMC_oxred_C"/>
    <property type="match status" value="1"/>
</dbReference>
<evidence type="ECO:0000313" key="7">
    <source>
        <dbReference type="EMBL" id="SFQ36623.1"/>
    </source>
</evidence>
<protein>
    <submittedName>
        <fullName evidence="7">Gluconate 2-dehydrogenase alpha chain</fullName>
    </submittedName>
</protein>
<sequence>MVTKLPKVPVVVVGMGWAGGIVSAELTKAGISVVGLERGKDRTTADYTMGHDELRYQHRQELMQDLSKETITYRNTLSGKALPMRHYGTFIVGDGVGGAGSHWNGQTYRFLPYDFEIRTKTIERYGIEKIPAWMEGLEDWGITYDEMEPYYDTFEKMAGISGETVELWGKRTNPYPTPPLVKTPLMKEFEKAATSFGYKPFVIPAANLSEAYTNPDGISRGACQYCAYCENFGCEYGAKGDPAVTVIPVAKQTGKLDLRTHSNVVELTKSGGKANGVIYVDMLTGEKFEQPADVVVVASYVFNNSRLLLNSGIGTPYDPKTGKGTIGKNYCYQVTAGGSQLFFEDKEFNLYGGAGALGIEIAEYMGDNFDHAEVDFIHGAGIRSTQYGDRPIAVNRVPAGTPNWGAEFKEKSIKYANSNFPVKTQGASLPHKENYLDLDPEFKDEFGYPLLRMTYEYTDNDRALGKYMSKITRKFAEEIGADIIDTNEEQGPFNVNKDSNTHNTGGVIMGTDPEKSALNTYLQMWEAENVFVLGASAFPHNSCFNPTGTLGALSYRAAEGIQKYLKEGGLLVKA</sequence>
<reference evidence="8" key="1">
    <citation type="submission" date="2016-10" db="EMBL/GenBank/DDBJ databases">
        <authorList>
            <person name="Varghese N."/>
            <person name="Submissions S."/>
        </authorList>
    </citation>
    <scope>NUCLEOTIDE SEQUENCE [LARGE SCALE GENOMIC DNA]</scope>
    <source>
        <strain evidence="8">DSM 11706</strain>
    </source>
</reference>
<gene>
    <name evidence="7" type="ORF">SAMN05421670_1778</name>
</gene>
<dbReference type="InterPro" id="IPR000172">
    <property type="entry name" value="GMC_OxRdtase_N"/>
</dbReference>
<dbReference type="SUPFAM" id="SSF54373">
    <property type="entry name" value="FAD-linked reductases, C-terminal domain"/>
    <property type="match status" value="1"/>
</dbReference>
<keyword evidence="3" id="KW-0274">FAD</keyword>
<evidence type="ECO:0000256" key="4">
    <source>
        <dbReference type="ARBA" id="ARBA00023002"/>
    </source>
</evidence>
<accession>A0A1I5XXE6</accession>
<dbReference type="STRING" id="126156.SAMN05421670_1778"/>
<dbReference type="InterPro" id="IPR036188">
    <property type="entry name" value="FAD/NAD-bd_sf"/>
</dbReference>